<name>A0A3S1CE98_9CYAN</name>
<organism evidence="1 2">
    <name type="scientific">Dulcicalothrix desertica PCC 7102</name>
    <dbReference type="NCBI Taxonomy" id="232991"/>
    <lineage>
        <taxon>Bacteria</taxon>
        <taxon>Bacillati</taxon>
        <taxon>Cyanobacteriota</taxon>
        <taxon>Cyanophyceae</taxon>
        <taxon>Nostocales</taxon>
        <taxon>Calotrichaceae</taxon>
        <taxon>Dulcicalothrix</taxon>
    </lineage>
</organism>
<keyword evidence="2" id="KW-1185">Reference proteome</keyword>
<dbReference type="Gene3D" id="1.50.10.20">
    <property type="match status" value="1"/>
</dbReference>
<gene>
    <name evidence="1" type="ORF">DSM106972_064140</name>
</gene>
<sequence length="383" mass="43122">MVLKKSEPAINQQLALIQCFATKATQDMFATLPVIDEPQKHLSAAVSWLKRAHDISLDDGVSWGYSLKGGWRTSYRETSGYIAVTFFNLAQQLNDNDSWDRAVKIARWLCDIQNSDGSVSNTRYSSEGIVFDTGQVLLGYVRAYQETQELCFLQAAERASDWLVRVADSSGRWTRNTHLGIPHVYNTRVAWALLELNALKSKPEYLQVAYANLDWGLSQQKNGWFDQCAFTADAAPFTHNIVYALRGLFESGIIQKEQKYIDAAILGSEAMLAKMHSNGFIPGQIDSSGKSDESYCCLTGNCQMAVLWLKLFELKGDRRYYQAALTSLQYVMSCQDIQTSDLNIRGGIKGSQPIWGKYTRLSYPNWATKFFIDGLLMLIKTNV</sequence>
<comment type="caution">
    <text evidence="1">The sequence shown here is derived from an EMBL/GenBank/DDBJ whole genome shotgun (WGS) entry which is preliminary data.</text>
</comment>
<dbReference type="EMBL" id="RSCL01000018">
    <property type="protein sequence ID" value="RUT01791.1"/>
    <property type="molecule type" value="Genomic_DNA"/>
</dbReference>
<reference evidence="1" key="2">
    <citation type="journal article" date="2019" name="Genome Biol. Evol.">
        <title>Day and night: Metabolic profiles and evolutionary relationships of six axenic non-marine cyanobacteria.</title>
        <authorList>
            <person name="Will S.E."/>
            <person name="Henke P."/>
            <person name="Boedeker C."/>
            <person name="Huang S."/>
            <person name="Brinkmann H."/>
            <person name="Rohde M."/>
            <person name="Jarek M."/>
            <person name="Friedl T."/>
            <person name="Seufert S."/>
            <person name="Schumacher M."/>
            <person name="Overmann J."/>
            <person name="Neumann-Schaal M."/>
            <person name="Petersen J."/>
        </authorList>
    </citation>
    <scope>NUCLEOTIDE SEQUENCE [LARGE SCALE GENOMIC DNA]</scope>
    <source>
        <strain evidence="1">PCC 7102</strain>
    </source>
</reference>
<accession>A0A3S1CE98</accession>
<dbReference type="SUPFAM" id="SSF48208">
    <property type="entry name" value="Six-hairpin glycosidases"/>
    <property type="match status" value="1"/>
</dbReference>
<evidence type="ECO:0008006" key="3">
    <source>
        <dbReference type="Google" id="ProtNLM"/>
    </source>
</evidence>
<evidence type="ECO:0000313" key="2">
    <source>
        <dbReference type="Proteomes" id="UP000271624"/>
    </source>
</evidence>
<dbReference type="RefSeq" id="WP_127084605.1">
    <property type="nucleotide sequence ID" value="NZ_RSCL01000018.1"/>
</dbReference>
<dbReference type="AlphaFoldDB" id="A0A3S1CE98"/>
<reference evidence="1" key="1">
    <citation type="submission" date="2018-12" db="EMBL/GenBank/DDBJ databases">
        <authorList>
            <person name="Will S."/>
            <person name="Neumann-Schaal M."/>
            <person name="Henke P."/>
        </authorList>
    </citation>
    <scope>NUCLEOTIDE SEQUENCE</scope>
    <source>
        <strain evidence="1">PCC 7102</strain>
    </source>
</reference>
<dbReference type="GO" id="GO:0005975">
    <property type="term" value="P:carbohydrate metabolic process"/>
    <property type="evidence" value="ECO:0007669"/>
    <property type="project" value="InterPro"/>
</dbReference>
<evidence type="ECO:0000313" key="1">
    <source>
        <dbReference type="EMBL" id="RUT01791.1"/>
    </source>
</evidence>
<proteinExistence type="predicted"/>
<dbReference type="OrthoDB" id="9791837at2"/>
<dbReference type="Proteomes" id="UP000271624">
    <property type="component" value="Unassembled WGS sequence"/>
</dbReference>
<protein>
    <recommendedName>
        <fullName evidence="3">Squalene cyclase C-terminal domain-containing protein</fullName>
    </recommendedName>
</protein>
<dbReference type="InterPro" id="IPR008928">
    <property type="entry name" value="6-hairpin_glycosidase_sf"/>
</dbReference>